<dbReference type="PATRIC" id="fig|1359163.3.peg.859"/>
<evidence type="ECO:0000256" key="1">
    <source>
        <dbReference type="SAM" id="MobiDB-lite"/>
    </source>
</evidence>
<reference evidence="2 3" key="1">
    <citation type="submission" date="2015-02" db="EMBL/GenBank/DDBJ databases">
        <title>Genome Sequencing of Rickettsiales.</title>
        <authorList>
            <person name="Daugherty S.C."/>
            <person name="Su Q."/>
            <person name="Abolude K."/>
            <person name="Beier-Sexton M."/>
            <person name="Carlyon J.A."/>
            <person name="Carter R."/>
            <person name="Day N.P."/>
            <person name="Dumler S.J."/>
            <person name="Dyachenko V."/>
            <person name="Godinez A."/>
            <person name="Kurtti T.J."/>
            <person name="Lichay M."/>
            <person name="Mullins K.E."/>
            <person name="Ott S."/>
            <person name="Pappas-Brown V."/>
            <person name="Paris D.H."/>
            <person name="Patel P."/>
            <person name="Richards A.L."/>
            <person name="Sadzewicz L."/>
            <person name="Sears K."/>
            <person name="Seidman D."/>
            <person name="Sengamalay N."/>
            <person name="Stenos J."/>
            <person name="Tallon L.J."/>
            <person name="Vincent G."/>
            <person name="Fraser C.M."/>
            <person name="Munderloh U."/>
            <person name="Dunning-Hotopp J.C."/>
        </authorList>
    </citation>
    <scope>NUCLEOTIDE SEQUENCE [LARGE SCALE GENOMIC DNA]</scope>
    <source>
        <strain evidence="2 3">RAC413</strain>
    </source>
</reference>
<feature type="compositionally biased region" description="Polar residues" evidence="1">
    <location>
        <begin position="1068"/>
        <end position="1080"/>
    </location>
</feature>
<gene>
    <name evidence="2" type="ORF">NLO413_0887</name>
</gene>
<keyword evidence="3" id="KW-1185">Reference proteome</keyword>
<sequence>MGKSFFLASILFILVIFLGFFSKAEDYPNTEDILPYEEDSTFVGYNRFFIPKAMREGTSYEPIIGVLGRGYYHPKGDVCTVGRYQMVTCYKSTFLGFFKRSNKDQLQICACAISNDYMISDYLMFGLPFAGLHFSIKYLYQNLPKLFNEFGGFDFRVRQSYLEHKRVDNMELDEKINNYCIAIMSHKKPGEYACIDTSIRGPEPFCDIIPQKSNIKVMPIAFDKQSFFVPGVHVIIDGQNNTSSEVDIYMKLDKQQSSYKIPFENMEHSIKDVYRRNFSSVCVDYEDSYGVATKCLPMPYLQRPVIKELRDDKVNVMFKECKDYSNDKAGKDTKYCNFEMLVGDKDNNLGFSLIKPKFNIDKYDFNSDFKCEDGSDIKSKKNCKVHRIYEEDANSNVKCLVNVPFFKQKYVVKRDNRYYWLNKLDKILLGYSYDIGQCDESASLDLATMSQDLINKMDVRDSYFYMEQNIHQNEQKPCLNNNMYYVYTNNRAFAGNGLCKESIMISDFLGKKKPACKTRFFSEDNYENFFLKDNEDEENGKISVLNDMMQGMCISNFPSHEYSIKDDKNKYLLNINGDNTKCDFIKIEAWGGGQSGSLDNYAVGRPGGYLMGILKLDNNMEKHLLIEVGKGGNKSEKVGKDTEVRLCDDQFGNNCSIKLIANGGGNEDFLQDNSKGYENLIHYRVATGRSHVGNNEIFIPYQNINLENGVVRMDDKECISKGLEKNPNKYPGAGGCARGDTSSAQEGANGMVKLTCEKWSGAPGNVKKWEDINCGEYFIHLSQIKHQCGERFSLGVDAIIDMLSKSQFCRSSFKGSFKELLGIIKQLSRNIRMIADNEIGPSQDQMSTFISHILSEKLELENGKLMSYIRELVSSCSSEKSMIGRTSPHEGKSQEDQQKHKTTPKEVKKEIRDKKRYDLLDFLNALKHNNRCVDRQKFASVLDSLMKQIPKGVFITRFSIDDHLTMDEQKLFTPSLEVFSNKFPVYLGRLFLLINELANAGVSINESIYVDKVVSFMSETLNNGWDEEFMKLGINLIIFADLFHACTGKLIGDINQQGNMNIQDVINDNSSQQESTNTRNVIYDKDGQQKNMGKNVAYGNNDQQKGINTQDVINDDNGQQKSMSIEDVVSDSVDQKSMKKGAINDSSVRQGDMRTEDVVHDSNQPDDSDQQNMSIEGVVSDSVDQKNMKKYAINDISVQQGDMRTKDVVYDSNQQESMSIQNILYDSSDSQKKMSTKYVINLLQVLKQHNKCRDGEQFVLTLDKVMTKLLKSRFFDLLYVPTPIKDLVLLIKELAIGGNVVNEMIYSQKVSEFVNKVRSNVEDKQVFLDLGLDLEIKPTRFPKHRYTDAYGEVSELEMPSDDVTEIFVNLFTDCVTKEIAAYPYWGTDAHYIHIR</sequence>
<accession>A0A0F3NRF8</accession>
<proteinExistence type="predicted"/>
<dbReference type="EMBL" id="LANX01000001">
    <property type="protein sequence ID" value="KJV69494.1"/>
    <property type="molecule type" value="Genomic_DNA"/>
</dbReference>
<feature type="compositionally biased region" description="Polar residues" evidence="1">
    <location>
        <begin position="1098"/>
        <end position="1123"/>
    </location>
</feature>
<feature type="compositionally biased region" description="Basic and acidic residues" evidence="1">
    <location>
        <begin position="887"/>
        <end position="908"/>
    </location>
</feature>
<name>A0A0F3NRF8_9RICK</name>
<evidence type="ECO:0000313" key="2">
    <source>
        <dbReference type="EMBL" id="KJV69494.1"/>
    </source>
</evidence>
<protein>
    <submittedName>
        <fullName evidence="2">Uncharacterized protein</fullName>
    </submittedName>
</protein>
<dbReference type="RefSeq" id="WP_045809188.1">
    <property type="nucleotide sequence ID" value="NZ_LANX01000001.1"/>
</dbReference>
<feature type="compositionally biased region" description="Basic and acidic residues" evidence="1">
    <location>
        <begin position="1151"/>
        <end position="1160"/>
    </location>
</feature>
<feature type="region of interest" description="Disordered" evidence="1">
    <location>
        <begin position="880"/>
        <end position="908"/>
    </location>
</feature>
<dbReference type="Proteomes" id="UP000033562">
    <property type="component" value="Unassembled WGS sequence"/>
</dbReference>
<evidence type="ECO:0000313" key="3">
    <source>
        <dbReference type="Proteomes" id="UP000033562"/>
    </source>
</evidence>
<comment type="caution">
    <text evidence="2">The sequence shown here is derived from an EMBL/GenBank/DDBJ whole genome shotgun (WGS) entry which is preliminary data.</text>
</comment>
<organism evidence="2 3">
    <name type="scientific">Candidatus Neoehrlichia procyonis str. RAC413</name>
    <dbReference type="NCBI Taxonomy" id="1359163"/>
    <lineage>
        <taxon>Bacteria</taxon>
        <taxon>Pseudomonadati</taxon>
        <taxon>Pseudomonadota</taxon>
        <taxon>Alphaproteobacteria</taxon>
        <taxon>Rickettsiales</taxon>
        <taxon>Anaplasmataceae</taxon>
        <taxon>Candidatus Neoehrlichia</taxon>
    </lineage>
</organism>
<dbReference type="OrthoDB" id="7164944at2"/>
<feature type="region of interest" description="Disordered" evidence="1">
    <location>
        <begin position="1068"/>
        <end position="1173"/>
    </location>
</feature>